<dbReference type="PANTHER" id="PTHR10088:SF4">
    <property type="entry name" value="GLUCOKINASE REGULATORY PROTEIN"/>
    <property type="match status" value="1"/>
</dbReference>
<sequence length="359" mass="36890">MTAGRVEPGALPATPRPDSDAGSSYPPVEPGHRPDGGGAQSGDPGPPAGAAEGRERQPRAVVRVSSPTELRNPRSRDLDLMSVRDVLKVINEDDRRVPTAVAKVLDEIAVAVELAVTALRAGRRVHYFGAGTSGRLGVLDAAELAPTFNAPDRWFCAHLAGGPDAMLRAVEDAEDDETGGADEARACVRPGDVVVGLAASGRTPYVLGALRTAADLGADTVLICADPGALAARSVTVFIGVETGPEVVTGSTRMKAATAQKLVLNGFSTAVMVRLGRVYSNLMIDMVATNAKLRGRMISILVEATGSAEEVAQHALTEADGDLKAALVSLLSGAAVADARAALDRSANQVRGAIALLAG</sequence>
<keyword evidence="2 3" id="KW-0119">Carbohydrate metabolism</keyword>
<evidence type="ECO:0000259" key="5">
    <source>
        <dbReference type="PROSITE" id="PS51464"/>
    </source>
</evidence>
<comment type="catalytic activity">
    <reaction evidence="3">
        <text>N-acetyl-D-muramate 6-phosphate + H2O = N-acetyl-D-glucosamine 6-phosphate + (R)-lactate</text>
        <dbReference type="Rhea" id="RHEA:26410"/>
        <dbReference type="ChEBI" id="CHEBI:15377"/>
        <dbReference type="ChEBI" id="CHEBI:16004"/>
        <dbReference type="ChEBI" id="CHEBI:57513"/>
        <dbReference type="ChEBI" id="CHEBI:58722"/>
        <dbReference type="EC" id="4.2.1.126"/>
    </reaction>
</comment>
<dbReference type="Pfam" id="PF22645">
    <property type="entry name" value="GKRP_SIS_N"/>
    <property type="match status" value="1"/>
</dbReference>
<comment type="caution">
    <text evidence="6">The sequence shown here is derived from an EMBL/GenBank/DDBJ whole genome shotgun (WGS) entry which is preliminary data.</text>
</comment>
<feature type="active site" evidence="3">
    <location>
        <position position="174"/>
    </location>
</feature>
<dbReference type="PROSITE" id="PS51464">
    <property type="entry name" value="SIS"/>
    <property type="match status" value="1"/>
</dbReference>
<proteinExistence type="inferred from homology"/>
<dbReference type="InterPro" id="IPR046348">
    <property type="entry name" value="SIS_dom_sf"/>
</dbReference>
<name>A0ABQ4ELY5_9ACTN</name>
<comment type="subunit">
    <text evidence="3">Homodimer.</text>
</comment>
<dbReference type="InterPro" id="IPR005488">
    <property type="entry name" value="Etherase_MurQ"/>
</dbReference>
<comment type="pathway">
    <text evidence="3">Amino-sugar metabolism; N-acetylmuramate degradation.</text>
</comment>
<protein>
    <recommendedName>
        <fullName evidence="3">N-acetylmuramic acid 6-phosphate etherase</fullName>
        <shortName evidence="3">MurNAc-6-P etherase</shortName>
        <ecNumber evidence="3">4.2.1.126</ecNumber>
    </recommendedName>
    <alternativeName>
        <fullName evidence="3">N-acetylmuramic acid 6-phosphate hydrolase</fullName>
    </alternativeName>
    <alternativeName>
        <fullName evidence="3">N-acetylmuramic acid 6-phosphate lyase</fullName>
    </alternativeName>
</protein>
<keyword evidence="7" id="KW-1185">Reference proteome</keyword>
<accession>A0ABQ4ELY5</accession>
<dbReference type="InterPro" id="IPR005486">
    <property type="entry name" value="Glucokinase_regulatory_CS"/>
</dbReference>
<evidence type="ECO:0000256" key="2">
    <source>
        <dbReference type="ARBA" id="ARBA00023277"/>
    </source>
</evidence>
<feature type="region of interest" description="Disordered" evidence="4">
    <location>
        <begin position="1"/>
        <end position="76"/>
    </location>
</feature>
<dbReference type="NCBIfam" id="NF009222">
    <property type="entry name" value="PRK12570.1"/>
    <property type="match status" value="1"/>
</dbReference>
<evidence type="ECO:0000256" key="3">
    <source>
        <dbReference type="HAMAP-Rule" id="MF_00068"/>
    </source>
</evidence>
<keyword evidence="1 3" id="KW-0456">Lyase</keyword>
<comment type="similarity">
    <text evidence="3">Belongs to the GCKR-like family. MurNAc-6-P etherase subfamily.</text>
</comment>
<organism evidence="6 7">
    <name type="scientific">Plantactinospora mayteni</name>
    <dbReference type="NCBI Taxonomy" id="566021"/>
    <lineage>
        <taxon>Bacteria</taxon>
        <taxon>Bacillati</taxon>
        <taxon>Actinomycetota</taxon>
        <taxon>Actinomycetes</taxon>
        <taxon>Micromonosporales</taxon>
        <taxon>Micromonosporaceae</taxon>
        <taxon>Plantactinospora</taxon>
    </lineage>
</organism>
<dbReference type="PANTHER" id="PTHR10088">
    <property type="entry name" value="GLUCOKINASE REGULATORY PROTEIN"/>
    <property type="match status" value="1"/>
</dbReference>
<evidence type="ECO:0000313" key="6">
    <source>
        <dbReference type="EMBL" id="GIG95757.1"/>
    </source>
</evidence>
<dbReference type="Gene3D" id="1.10.8.1080">
    <property type="match status" value="1"/>
</dbReference>
<dbReference type="RefSeq" id="WP_203857333.1">
    <property type="nucleotide sequence ID" value="NZ_BAAAZQ010000008.1"/>
</dbReference>
<dbReference type="SUPFAM" id="SSF53697">
    <property type="entry name" value="SIS domain"/>
    <property type="match status" value="1"/>
</dbReference>
<comment type="function">
    <text evidence="3">Specifically catalyzes the cleavage of the D-lactyl ether substituent of MurNAc 6-phosphate, producing GlcNAc 6-phosphate and D-lactate.</text>
</comment>
<dbReference type="Gene3D" id="3.40.50.10490">
    <property type="entry name" value="Glucose-6-phosphate isomerase like protein, domain 1"/>
    <property type="match status" value="1"/>
</dbReference>
<comment type="miscellaneous">
    <text evidence="3">A lyase-type mechanism (elimination/hydration) is suggested for the cleavage of the lactyl ether bond of MurNAc 6-phosphate, with the formation of an alpha,beta-unsaturated aldehyde intermediate with (E)-stereochemistry, followed by the syn addition of water to give product.</text>
</comment>
<dbReference type="Proteomes" id="UP000621500">
    <property type="component" value="Unassembled WGS sequence"/>
</dbReference>
<feature type="domain" description="SIS" evidence="5">
    <location>
        <begin position="115"/>
        <end position="277"/>
    </location>
</feature>
<dbReference type="CDD" id="cd05007">
    <property type="entry name" value="SIS_Etherase"/>
    <property type="match status" value="1"/>
</dbReference>
<dbReference type="EMBL" id="BONX01000012">
    <property type="protein sequence ID" value="GIG95757.1"/>
    <property type="molecule type" value="Genomic_DNA"/>
</dbReference>
<gene>
    <name evidence="3 6" type="primary">murQ</name>
    <name evidence="6" type="ORF">Pma05_23300</name>
</gene>
<dbReference type="InterPro" id="IPR040190">
    <property type="entry name" value="MURQ/GCKR"/>
</dbReference>
<dbReference type="NCBIfam" id="NF003915">
    <property type="entry name" value="PRK05441.1"/>
    <property type="match status" value="1"/>
</dbReference>
<evidence type="ECO:0000256" key="4">
    <source>
        <dbReference type="SAM" id="MobiDB-lite"/>
    </source>
</evidence>
<feature type="active site" description="Proton donor" evidence="3">
    <location>
        <position position="143"/>
    </location>
</feature>
<reference evidence="6 7" key="1">
    <citation type="submission" date="2021-01" db="EMBL/GenBank/DDBJ databases">
        <title>Whole genome shotgun sequence of Plantactinospora mayteni NBRC 109088.</title>
        <authorList>
            <person name="Komaki H."/>
            <person name="Tamura T."/>
        </authorList>
    </citation>
    <scope>NUCLEOTIDE SEQUENCE [LARGE SCALE GENOMIC DNA]</scope>
    <source>
        <strain evidence="6 7">NBRC 109088</strain>
    </source>
</reference>
<evidence type="ECO:0000256" key="1">
    <source>
        <dbReference type="ARBA" id="ARBA00023239"/>
    </source>
</evidence>
<evidence type="ECO:0000313" key="7">
    <source>
        <dbReference type="Proteomes" id="UP000621500"/>
    </source>
</evidence>
<dbReference type="EC" id="4.2.1.126" evidence="3"/>
<dbReference type="InterPro" id="IPR001347">
    <property type="entry name" value="SIS_dom"/>
</dbReference>
<dbReference type="PROSITE" id="PS01272">
    <property type="entry name" value="GCKR"/>
    <property type="match status" value="1"/>
</dbReference>
<dbReference type="HAMAP" id="MF_00068">
    <property type="entry name" value="MurQ"/>
    <property type="match status" value="1"/>
</dbReference>